<accession>A0A1G4UL82</accession>
<keyword evidence="1" id="KW-0732">Signal</keyword>
<organism evidence="2 3">
    <name type="scientific">Ancylobacter rudongensis</name>
    <dbReference type="NCBI Taxonomy" id="177413"/>
    <lineage>
        <taxon>Bacteria</taxon>
        <taxon>Pseudomonadati</taxon>
        <taxon>Pseudomonadota</taxon>
        <taxon>Alphaproteobacteria</taxon>
        <taxon>Hyphomicrobiales</taxon>
        <taxon>Xanthobacteraceae</taxon>
        <taxon>Ancylobacter</taxon>
    </lineage>
</organism>
<protein>
    <recommendedName>
        <fullName evidence="4">DUF4148 domain-containing protein</fullName>
    </recommendedName>
</protein>
<reference evidence="3" key="1">
    <citation type="submission" date="2016-10" db="EMBL/GenBank/DDBJ databases">
        <authorList>
            <person name="Varghese N."/>
            <person name="Submissions S."/>
        </authorList>
    </citation>
    <scope>NUCLEOTIDE SEQUENCE [LARGE SCALE GENOMIC DNA]</scope>
    <source>
        <strain evidence="3">CGMCC 1.1761</strain>
    </source>
</reference>
<feature type="chain" id="PRO_5011654393" description="DUF4148 domain-containing protein" evidence="1">
    <location>
        <begin position="24"/>
        <end position="67"/>
    </location>
</feature>
<dbReference type="STRING" id="177413.SAMN05660859_3971"/>
<evidence type="ECO:0000313" key="3">
    <source>
        <dbReference type="Proteomes" id="UP000198889"/>
    </source>
</evidence>
<keyword evidence="3" id="KW-1185">Reference proteome</keyword>
<sequence length="67" mass="6801">MNKILTLAVLSTSLVLGAVSAEAAATRPAPASAQTVVEGRNMTESFAARNGAAAIREQVEANMRSAG</sequence>
<evidence type="ECO:0000313" key="2">
    <source>
        <dbReference type="EMBL" id="SCW93539.1"/>
    </source>
</evidence>
<name>A0A1G4UL82_9HYPH</name>
<dbReference type="RefSeq" id="WP_091443294.1">
    <property type="nucleotide sequence ID" value="NZ_FMTP01000008.1"/>
</dbReference>
<gene>
    <name evidence="2" type="ORF">SAMN05660859_3971</name>
</gene>
<evidence type="ECO:0008006" key="4">
    <source>
        <dbReference type="Google" id="ProtNLM"/>
    </source>
</evidence>
<dbReference type="AlphaFoldDB" id="A0A1G4UL82"/>
<feature type="signal peptide" evidence="1">
    <location>
        <begin position="1"/>
        <end position="23"/>
    </location>
</feature>
<dbReference type="EMBL" id="FMTP01000008">
    <property type="protein sequence ID" value="SCW93539.1"/>
    <property type="molecule type" value="Genomic_DNA"/>
</dbReference>
<evidence type="ECO:0000256" key="1">
    <source>
        <dbReference type="SAM" id="SignalP"/>
    </source>
</evidence>
<proteinExistence type="predicted"/>
<dbReference type="Proteomes" id="UP000198889">
    <property type="component" value="Unassembled WGS sequence"/>
</dbReference>